<dbReference type="GO" id="GO:0003688">
    <property type="term" value="F:DNA replication origin binding"/>
    <property type="evidence" value="ECO:0007669"/>
    <property type="project" value="TreeGrafter"/>
</dbReference>
<dbReference type="Pfam" id="PF17872">
    <property type="entry name" value="AAA_lid_10"/>
    <property type="match status" value="1"/>
</dbReference>
<keyword evidence="9" id="KW-0547">Nucleotide-binding</keyword>
<comment type="function">
    <text evidence="9">Component of the origin recognition complex (ORC) that binds origins of replication. DNA-binding is ATP-dependent, however specific DNA sequences that define origins of replication have not been identified so far. ORC is required to assemble the pre-replication complex necessary to initiate DNA replication.</text>
</comment>
<dbReference type="GO" id="GO:0008270">
    <property type="term" value="F:zinc ion binding"/>
    <property type="evidence" value="ECO:0007669"/>
    <property type="project" value="UniProtKB-KW"/>
</dbReference>
<evidence type="ECO:0000256" key="10">
    <source>
        <dbReference type="SAM" id="MobiDB-lite"/>
    </source>
</evidence>
<evidence type="ECO:0000259" key="11">
    <source>
        <dbReference type="SMART" id="SM00382"/>
    </source>
</evidence>
<reference evidence="12" key="1">
    <citation type="submission" date="2015-04" db="EMBL/GenBank/DDBJ databases">
        <title>The genome sequence of the plant pathogenic Rhizarian Plasmodiophora brassicae reveals insights in its biotrophic life cycle and the origin of chitin synthesis.</title>
        <authorList>
            <person name="Schwelm A."/>
            <person name="Fogelqvist J."/>
            <person name="Knaust A."/>
            <person name="Julke S."/>
            <person name="Lilja T."/>
            <person name="Dhandapani V."/>
            <person name="Bonilla-Rosso G."/>
            <person name="Karlsson M."/>
            <person name="Shevchenko A."/>
            <person name="Choi S.R."/>
            <person name="Kim H.G."/>
            <person name="Park J.Y."/>
            <person name="Lim Y.P."/>
            <person name="Ludwig-Muller J."/>
            <person name="Dixelius C."/>
        </authorList>
    </citation>
    <scope>NUCLEOTIDE SEQUENCE</scope>
    <source>
        <tissue evidence="12">Potato root galls</tissue>
    </source>
</reference>
<protein>
    <recommendedName>
        <fullName evidence="9">Origin recognition complex subunit 1</fullName>
    </recommendedName>
</protein>
<dbReference type="AlphaFoldDB" id="A0A0H5R210"/>
<proteinExistence type="inferred from homology"/>
<feature type="non-terminal residue" evidence="12">
    <location>
        <position position="1"/>
    </location>
</feature>
<dbReference type="PANTHER" id="PTHR10763">
    <property type="entry name" value="CELL DIVISION CONTROL PROTEIN 6-RELATED"/>
    <property type="match status" value="1"/>
</dbReference>
<feature type="domain" description="AAA+ ATPase" evidence="11">
    <location>
        <begin position="462"/>
        <end position="615"/>
    </location>
</feature>
<dbReference type="SUPFAM" id="SSF52540">
    <property type="entry name" value="P-loop containing nucleoside triphosphate hydrolases"/>
    <property type="match status" value="1"/>
</dbReference>
<dbReference type="GO" id="GO:0033314">
    <property type="term" value="P:mitotic DNA replication checkpoint signaling"/>
    <property type="evidence" value="ECO:0007669"/>
    <property type="project" value="TreeGrafter"/>
</dbReference>
<dbReference type="EMBL" id="HACM01001407">
    <property type="protein sequence ID" value="CRZ01849.1"/>
    <property type="molecule type" value="Transcribed_RNA"/>
</dbReference>
<keyword evidence="4" id="KW-0479">Metal-binding</keyword>
<dbReference type="InterPro" id="IPR049945">
    <property type="entry name" value="AAA_22"/>
</dbReference>
<evidence type="ECO:0000256" key="6">
    <source>
        <dbReference type="ARBA" id="ARBA00022833"/>
    </source>
</evidence>
<feature type="compositionally biased region" description="Basic residues" evidence="10">
    <location>
        <begin position="48"/>
        <end position="57"/>
    </location>
</feature>
<organism evidence="12">
    <name type="scientific">Spongospora subterranea</name>
    <dbReference type="NCBI Taxonomy" id="70186"/>
    <lineage>
        <taxon>Eukaryota</taxon>
        <taxon>Sar</taxon>
        <taxon>Rhizaria</taxon>
        <taxon>Endomyxa</taxon>
        <taxon>Phytomyxea</taxon>
        <taxon>Plasmodiophorida</taxon>
        <taxon>Plasmodiophoridae</taxon>
        <taxon>Spongospora</taxon>
    </lineage>
</organism>
<evidence type="ECO:0000256" key="2">
    <source>
        <dbReference type="ARBA" id="ARBA00006184"/>
    </source>
</evidence>
<comment type="subunit">
    <text evidence="9">ORC is composed of six subunits.</text>
</comment>
<evidence type="ECO:0000256" key="4">
    <source>
        <dbReference type="ARBA" id="ARBA00022723"/>
    </source>
</evidence>
<accession>A0A0H5R210</accession>
<evidence type="ECO:0000256" key="9">
    <source>
        <dbReference type="RuleBase" id="RU365058"/>
    </source>
</evidence>
<dbReference type="Gene3D" id="3.40.50.300">
    <property type="entry name" value="P-loop containing nucleotide triphosphate hydrolases"/>
    <property type="match status" value="1"/>
</dbReference>
<evidence type="ECO:0000256" key="8">
    <source>
        <dbReference type="ARBA" id="ARBA00023242"/>
    </source>
</evidence>
<evidence type="ECO:0000256" key="3">
    <source>
        <dbReference type="ARBA" id="ARBA00022705"/>
    </source>
</evidence>
<evidence type="ECO:0000256" key="5">
    <source>
        <dbReference type="ARBA" id="ARBA00022771"/>
    </source>
</evidence>
<dbReference type="InterPro" id="IPR017907">
    <property type="entry name" value="Znf_RING_CS"/>
</dbReference>
<sequence length="800" mass="88932">PNPIPVKVISLMNNGDNVRTTRSGRRAVSTDRAAGAKLSAESKPLPKTPRRSCRPRISRSDDKVSPTKQVRKVTEQSDTVSRSRKSSPNDEVSPPKRSRKATNRSGNTAPKKKPVARNLIPTAEPSEGSNETPQVFEAESTRVTTNDIALEDAWAALHEFSSNQSTDNIGWDHDNLNDDICMICGEAGLLTVCCRCRHSICSDCIYNPNEMERIDVWDCSFSRLNCTKRNYKKPVVDDGEPKRGTLRSTKNGVARASKFSKKLFNVGDFVEVNRKFAPAIVLTKAWGLNPDSDSENNGSGPIRPCLARIRSYSPNLVQVEFLIYPDQTTLNCCKHGELLISPVLYDMSFAWILGKPPKPVYLHSMLSKMKRLPKRGSYFFVRRRYDFGKRVTRALVDCDPDESEETRLVDTKTTNSSSKLNHVEDAIQRLQLSNAPVTLPCRDAECKQIENVLRTSIKVGGSGAGLYISGLPGTGKTATVRRVVKLLHQDLGKSAFKYIEVNALKLQSPVHAYSELWLSLSGKRCSPAMALHNLHEYFSSTSTGKRRENKPTTVLVLDEFDYLVQGNSHKVIYNLFGFPSAEGSRLVVVGIANTLDLPERLGGKTFSRLGLARMNFEPYTSAQIEEIILSRLKGLREYVDTNAISYCAKSVASMSGDVRRALEIVATAVEMSKNEACILEINHIIAARNLFADSTTVQVIKAASYQECTMLCALMQELKTTGKYESEYDVVVRKHKRILLQQGHLTPPSTVIDRIIYGLANMNLIGLLFKRGAVRPDLRLIANQEDIKFALADSPLSVII</sequence>
<dbReference type="InterPro" id="IPR027417">
    <property type="entry name" value="P-loop_NTPase"/>
</dbReference>
<keyword evidence="9" id="KW-0067">ATP-binding</keyword>
<dbReference type="InterPro" id="IPR041083">
    <property type="entry name" value="AAA_lid_10"/>
</dbReference>
<dbReference type="GO" id="GO:0005524">
    <property type="term" value="F:ATP binding"/>
    <property type="evidence" value="ECO:0007669"/>
    <property type="project" value="UniProtKB-KW"/>
</dbReference>
<keyword evidence="5" id="KW-0863">Zinc-finger</keyword>
<comment type="subcellular location">
    <subcellularLocation>
        <location evidence="1 9">Nucleus</location>
    </subcellularLocation>
</comment>
<evidence type="ECO:0000256" key="1">
    <source>
        <dbReference type="ARBA" id="ARBA00004123"/>
    </source>
</evidence>
<evidence type="ECO:0000313" key="12">
    <source>
        <dbReference type="EMBL" id="CRZ01849.1"/>
    </source>
</evidence>
<comment type="similarity">
    <text evidence="9">Belongs to the ORC1 family.</text>
</comment>
<keyword evidence="6" id="KW-0862">Zinc</keyword>
<name>A0A0H5R210_9EUKA</name>
<comment type="similarity">
    <text evidence="2">Belongs to the CDC6/cdc18 family.</text>
</comment>
<dbReference type="CDD" id="cd00009">
    <property type="entry name" value="AAA"/>
    <property type="match status" value="1"/>
</dbReference>
<dbReference type="PANTHER" id="PTHR10763:SF23">
    <property type="entry name" value="ORIGIN RECOGNITION COMPLEX SUBUNIT 1"/>
    <property type="match status" value="1"/>
</dbReference>
<dbReference type="Pfam" id="PF13401">
    <property type="entry name" value="AAA_22"/>
    <property type="match status" value="1"/>
</dbReference>
<dbReference type="InterPro" id="IPR050311">
    <property type="entry name" value="ORC1/CDC6"/>
</dbReference>
<keyword evidence="3 9" id="KW-0235">DNA replication</keyword>
<feature type="compositionally biased region" description="Polar residues" evidence="10">
    <location>
        <begin position="11"/>
        <end position="21"/>
    </location>
</feature>
<keyword evidence="8 9" id="KW-0539">Nucleus</keyword>
<feature type="region of interest" description="Disordered" evidence="10">
    <location>
        <begin position="1"/>
        <end position="138"/>
    </location>
</feature>
<dbReference type="GO" id="GO:0006270">
    <property type="term" value="P:DNA replication initiation"/>
    <property type="evidence" value="ECO:0007669"/>
    <property type="project" value="TreeGrafter"/>
</dbReference>
<dbReference type="InterPro" id="IPR003593">
    <property type="entry name" value="AAA+_ATPase"/>
</dbReference>
<evidence type="ECO:0000256" key="7">
    <source>
        <dbReference type="ARBA" id="ARBA00023125"/>
    </source>
</evidence>
<keyword evidence="7 9" id="KW-0238">DNA-binding</keyword>
<dbReference type="PROSITE" id="PS00518">
    <property type="entry name" value="ZF_RING_1"/>
    <property type="match status" value="1"/>
</dbReference>
<dbReference type="GO" id="GO:0005664">
    <property type="term" value="C:nuclear origin of replication recognition complex"/>
    <property type="evidence" value="ECO:0007669"/>
    <property type="project" value="TreeGrafter"/>
</dbReference>
<dbReference type="Gene3D" id="1.10.8.60">
    <property type="match status" value="1"/>
</dbReference>
<dbReference type="SMART" id="SM00382">
    <property type="entry name" value="AAA"/>
    <property type="match status" value="1"/>
</dbReference>